<organism evidence="2 3">
    <name type="scientific">Defluviitalea raffinosedens</name>
    <dbReference type="NCBI Taxonomy" id="1450156"/>
    <lineage>
        <taxon>Bacteria</taxon>
        <taxon>Bacillati</taxon>
        <taxon>Bacillota</taxon>
        <taxon>Clostridia</taxon>
        <taxon>Lachnospirales</taxon>
        <taxon>Defluviitaleaceae</taxon>
        <taxon>Defluviitalea</taxon>
    </lineage>
</organism>
<accession>A0A7C8HDM8</accession>
<reference evidence="2 3" key="1">
    <citation type="submission" date="2019-12" db="EMBL/GenBank/DDBJ databases">
        <title>Defluviitalea raffinosedens, isolated from a biogas fermenter, genome sequencing and characterization.</title>
        <authorList>
            <person name="Rettenmaier R."/>
            <person name="Schneider M."/>
            <person name="Neuhaus K."/>
            <person name="Liebl W."/>
            <person name="Zverlov V."/>
        </authorList>
    </citation>
    <scope>NUCLEOTIDE SEQUENCE [LARGE SCALE GENOMIC DNA]</scope>
    <source>
        <strain evidence="2 3">249c-K6</strain>
    </source>
</reference>
<protein>
    <recommendedName>
        <fullName evidence="4">S8 family serine peptidase</fullName>
    </recommendedName>
</protein>
<dbReference type="Proteomes" id="UP000483018">
    <property type="component" value="Unassembled WGS sequence"/>
</dbReference>
<dbReference type="EMBL" id="WSLF01000012">
    <property type="protein sequence ID" value="KAE9631348.1"/>
    <property type="molecule type" value="Genomic_DNA"/>
</dbReference>
<keyword evidence="1" id="KW-1133">Transmembrane helix</keyword>
<proteinExistence type="predicted"/>
<name>A0A7C8HDM8_9FIRM</name>
<keyword evidence="3" id="KW-1185">Reference proteome</keyword>
<dbReference type="SUPFAM" id="SSF52743">
    <property type="entry name" value="Subtilisin-like"/>
    <property type="match status" value="1"/>
</dbReference>
<evidence type="ECO:0000256" key="1">
    <source>
        <dbReference type="SAM" id="Phobius"/>
    </source>
</evidence>
<evidence type="ECO:0000313" key="2">
    <source>
        <dbReference type="EMBL" id="KAE9631348.1"/>
    </source>
</evidence>
<dbReference type="AlphaFoldDB" id="A0A7C8HDM8"/>
<evidence type="ECO:0008006" key="4">
    <source>
        <dbReference type="Google" id="ProtNLM"/>
    </source>
</evidence>
<sequence length="362" mass="41262">MIKGKNIRWSFILIIMIIILLLYRFFIYTELEAYMDVRGKNLSYLDLRGQEELLYTLEFDNLTKWPGKNRMPDDFDPLKVIEYGKDPGLNIKKLHKLGYTGKNVNIAYIDQPLLEGHEAYSNVNLKYYKIRSEENGMDTSMHGPAVLSLLAGAEIGVAPEANVYFLGHPAWLEDQRTHAEALYKLIEINKSLPEDQKIKVVGFSDSPDERENYIDDYKKAIIEAEKNNIMVINVTTFNYLPLLIKPYKDKDDYRNYETAQWAKGFIENDSFGVPTGARTTADGHKSIKNKYAYWTNGGLSWAVPYVVGTIALGLQVDPDLTKEEAVKYLLDSGYDFQGGKIINPEGFIEMVKKNASHAKSTP</sequence>
<comment type="caution">
    <text evidence="2">The sequence shown here is derived from an EMBL/GenBank/DDBJ whole genome shotgun (WGS) entry which is preliminary data.</text>
</comment>
<keyword evidence="1" id="KW-0812">Transmembrane</keyword>
<dbReference type="GO" id="GO:0006508">
    <property type="term" value="P:proteolysis"/>
    <property type="evidence" value="ECO:0007669"/>
    <property type="project" value="InterPro"/>
</dbReference>
<feature type="transmembrane region" description="Helical" evidence="1">
    <location>
        <begin position="7"/>
        <end position="26"/>
    </location>
</feature>
<gene>
    <name evidence="2" type="ORF">GND95_11340</name>
</gene>
<keyword evidence="1" id="KW-0472">Membrane</keyword>
<dbReference type="InterPro" id="IPR036852">
    <property type="entry name" value="Peptidase_S8/S53_dom_sf"/>
</dbReference>
<evidence type="ECO:0000313" key="3">
    <source>
        <dbReference type="Proteomes" id="UP000483018"/>
    </source>
</evidence>
<dbReference type="CDD" id="cd00306">
    <property type="entry name" value="Peptidases_S8_S53"/>
    <property type="match status" value="1"/>
</dbReference>
<dbReference type="Gene3D" id="3.40.50.200">
    <property type="entry name" value="Peptidase S8/S53 domain"/>
    <property type="match status" value="2"/>
</dbReference>
<dbReference type="GO" id="GO:0004252">
    <property type="term" value="F:serine-type endopeptidase activity"/>
    <property type="evidence" value="ECO:0007669"/>
    <property type="project" value="InterPro"/>
</dbReference>